<feature type="transmembrane region" description="Helical" evidence="7">
    <location>
        <begin position="94"/>
        <end position="117"/>
    </location>
</feature>
<comment type="subcellular location">
    <subcellularLocation>
        <location evidence="1">Membrane</location>
        <topology evidence="1">Multi-pass membrane protein</topology>
    </subcellularLocation>
</comment>
<reference evidence="9" key="1">
    <citation type="submission" date="2025-08" db="UniProtKB">
        <authorList>
            <consortium name="RefSeq"/>
        </authorList>
    </citation>
    <scope>IDENTIFICATION</scope>
    <source>
        <tissue evidence="9">Leaves</tissue>
    </source>
</reference>
<keyword evidence="8" id="KW-1185">Reference proteome</keyword>
<dbReference type="PANTHER" id="PTHR11654">
    <property type="entry name" value="OLIGOPEPTIDE TRANSPORTER-RELATED"/>
    <property type="match status" value="1"/>
</dbReference>
<comment type="similarity">
    <text evidence="2">Belongs to the major facilitator superfamily. Proton-dependent oligopeptide transporter (POT/PTR) (TC 2.A.17) family.</text>
</comment>
<sequence length="139" mass="15625">MSKTSYRQQSWPEYPSKDRYRSGIFSPGICNCCISRKKRLRMVESALSPSMTLSVLGLAPQTIILGIAETFSLVGFQEYLYEQMPDSMQSLGMAFYLSVIEVGRHISCFLASLVVLISEMFGTSWIGEELNSSRSNKLD</sequence>
<evidence type="ECO:0000256" key="1">
    <source>
        <dbReference type="ARBA" id="ARBA00004141"/>
    </source>
</evidence>
<evidence type="ECO:0000256" key="5">
    <source>
        <dbReference type="ARBA" id="ARBA00023136"/>
    </source>
</evidence>
<dbReference type="GeneID" id="140037403"/>
<dbReference type="Proteomes" id="UP001652660">
    <property type="component" value="Chromosome 2e"/>
</dbReference>
<evidence type="ECO:0000256" key="4">
    <source>
        <dbReference type="ARBA" id="ARBA00022989"/>
    </source>
</evidence>
<evidence type="ECO:0000313" key="8">
    <source>
        <dbReference type="Proteomes" id="UP001652660"/>
    </source>
</evidence>
<keyword evidence="4 7" id="KW-1133">Transmembrane helix</keyword>
<evidence type="ECO:0000256" key="3">
    <source>
        <dbReference type="ARBA" id="ARBA00022692"/>
    </source>
</evidence>
<dbReference type="Pfam" id="PF00854">
    <property type="entry name" value="PTR2"/>
    <property type="match status" value="1"/>
</dbReference>
<evidence type="ECO:0000256" key="2">
    <source>
        <dbReference type="ARBA" id="ARBA00005982"/>
    </source>
</evidence>
<evidence type="ECO:0000313" key="9">
    <source>
        <dbReference type="RefSeq" id="XP_071937640.1"/>
    </source>
</evidence>
<dbReference type="InterPro" id="IPR036259">
    <property type="entry name" value="MFS_trans_sf"/>
</dbReference>
<keyword evidence="5 7" id="KW-0472">Membrane</keyword>
<protein>
    <submittedName>
        <fullName evidence="9">Protein NRT1/ PTR FAMILY 5.7-like</fullName>
    </submittedName>
</protein>
<name>A0ABM4X0T5_COFAR</name>
<dbReference type="InterPro" id="IPR000109">
    <property type="entry name" value="POT_fam"/>
</dbReference>
<evidence type="ECO:0000256" key="6">
    <source>
        <dbReference type="ARBA" id="ARBA00044504"/>
    </source>
</evidence>
<dbReference type="Gene3D" id="1.20.1250.20">
    <property type="entry name" value="MFS general substrate transporter like domains"/>
    <property type="match status" value="1"/>
</dbReference>
<keyword evidence="3 7" id="KW-0812">Transmembrane</keyword>
<comment type="similarity">
    <text evidence="6">Belongs to the major facilitator superfamily. Phosphate:H(+) symporter (TC 2.A.1.9) family.</text>
</comment>
<proteinExistence type="inferred from homology"/>
<evidence type="ECO:0000256" key="7">
    <source>
        <dbReference type="SAM" id="Phobius"/>
    </source>
</evidence>
<accession>A0ABM4X0T5</accession>
<dbReference type="RefSeq" id="XP_071937640.1">
    <property type="nucleotide sequence ID" value="XM_072081539.1"/>
</dbReference>
<organism evidence="8 9">
    <name type="scientific">Coffea arabica</name>
    <name type="common">Arabian coffee</name>
    <dbReference type="NCBI Taxonomy" id="13443"/>
    <lineage>
        <taxon>Eukaryota</taxon>
        <taxon>Viridiplantae</taxon>
        <taxon>Streptophyta</taxon>
        <taxon>Embryophyta</taxon>
        <taxon>Tracheophyta</taxon>
        <taxon>Spermatophyta</taxon>
        <taxon>Magnoliopsida</taxon>
        <taxon>eudicotyledons</taxon>
        <taxon>Gunneridae</taxon>
        <taxon>Pentapetalae</taxon>
        <taxon>asterids</taxon>
        <taxon>lamiids</taxon>
        <taxon>Gentianales</taxon>
        <taxon>Rubiaceae</taxon>
        <taxon>Ixoroideae</taxon>
        <taxon>Gardenieae complex</taxon>
        <taxon>Bertiereae - Coffeeae clade</taxon>
        <taxon>Coffeeae</taxon>
        <taxon>Coffea</taxon>
    </lineage>
</organism>
<feature type="transmembrane region" description="Helical" evidence="7">
    <location>
        <begin position="46"/>
        <end position="74"/>
    </location>
</feature>
<gene>
    <name evidence="9" type="primary">LOC140037403</name>
</gene>